<evidence type="ECO:0000313" key="5">
    <source>
        <dbReference type="EMBL" id="QYC39924.1"/>
    </source>
</evidence>
<keyword evidence="3" id="KW-0446">Lipid-binding</keyword>
<evidence type="ECO:0000256" key="3">
    <source>
        <dbReference type="ARBA" id="ARBA00023121"/>
    </source>
</evidence>
<evidence type="ECO:0000256" key="1">
    <source>
        <dbReference type="ARBA" id="ARBA00004255"/>
    </source>
</evidence>
<dbReference type="Proteomes" id="UP000824681">
    <property type="component" value="Chromosome"/>
</dbReference>
<dbReference type="EMBL" id="CP068985">
    <property type="protein sequence ID" value="QYC39924.1"/>
    <property type="molecule type" value="Genomic_DNA"/>
</dbReference>
<dbReference type="Gene3D" id="1.10.3630.10">
    <property type="entry name" value="yeast vps74-n-term truncation variant domain like"/>
    <property type="match status" value="1"/>
</dbReference>
<organism evidence="5 6">
    <name type="scientific">Nonomuraea coxensis DSM 45129</name>
    <dbReference type="NCBI Taxonomy" id="1122611"/>
    <lineage>
        <taxon>Bacteria</taxon>
        <taxon>Bacillati</taxon>
        <taxon>Actinomycetota</taxon>
        <taxon>Actinomycetes</taxon>
        <taxon>Streptosporangiales</taxon>
        <taxon>Streptosporangiaceae</taxon>
        <taxon>Nonomuraea</taxon>
    </lineage>
</organism>
<reference evidence="5 6" key="1">
    <citation type="journal article" date="2021" name="ACS Chem. Biol.">
        <title>Genomic-Led Discovery of a Novel Glycopeptide Antibiotic by Nonomuraea coxensis DSM 45129.</title>
        <authorList>
            <person name="Yushchuk O."/>
            <person name="Vior N.M."/>
            <person name="Andreo-Vidal A."/>
            <person name="Berini F."/>
            <person name="Ruckert C."/>
            <person name="Busche T."/>
            <person name="Binda E."/>
            <person name="Kalinowski J."/>
            <person name="Truman A.W."/>
            <person name="Marinelli F."/>
        </authorList>
    </citation>
    <scope>NUCLEOTIDE SEQUENCE [LARGE SCALE GENOMIC DNA]</scope>
    <source>
        <strain evidence="5 6">DSM 45129</strain>
    </source>
</reference>
<protein>
    <recommendedName>
        <fullName evidence="7">GPP34 family phosphoprotein</fullName>
    </recommendedName>
</protein>
<proteinExistence type="predicted"/>
<dbReference type="InterPro" id="IPR038261">
    <property type="entry name" value="GPP34-like_sf"/>
</dbReference>
<comment type="subcellular location">
    <subcellularLocation>
        <location evidence="1">Golgi apparatus membrane</location>
        <topology evidence="1">Peripheral membrane protein</topology>
        <orientation evidence="1">Cytoplasmic side</orientation>
    </subcellularLocation>
</comment>
<keyword evidence="4" id="KW-0472">Membrane</keyword>
<dbReference type="RefSeq" id="WP_020545879.1">
    <property type="nucleotide sequence ID" value="NZ_CP068985.1"/>
</dbReference>
<evidence type="ECO:0000256" key="4">
    <source>
        <dbReference type="ARBA" id="ARBA00023136"/>
    </source>
</evidence>
<evidence type="ECO:0000313" key="6">
    <source>
        <dbReference type="Proteomes" id="UP000824681"/>
    </source>
</evidence>
<gene>
    <name evidence="5" type="ORF">Nocox_11530</name>
</gene>
<name>A0ABX8TYB7_9ACTN</name>
<accession>A0ABX8TYB7</accession>
<sequence>MDRLPLHHDLYLIAHGQSSGKLLIHPASMGLGLAGAALLELALDGRVAVARGRVAASVPAADGGDAFAGDLLALIAGEPGDVRAPIKKAAGDAYERTREALIGSGVLRRTTRRVMGVLPTTRYQPADIASVVRASSGARSAVEGWRQPDARCAALCGLVAVLRLEEELYLDQPSGQLVGRLREISRESSREVAELVGVVEGLVGEAAVAVYR</sequence>
<evidence type="ECO:0008006" key="7">
    <source>
        <dbReference type="Google" id="ProtNLM"/>
    </source>
</evidence>
<keyword evidence="2" id="KW-0333">Golgi apparatus</keyword>
<keyword evidence="6" id="KW-1185">Reference proteome</keyword>
<dbReference type="Pfam" id="PF05719">
    <property type="entry name" value="GPP34"/>
    <property type="match status" value="1"/>
</dbReference>
<evidence type="ECO:0000256" key="2">
    <source>
        <dbReference type="ARBA" id="ARBA00023034"/>
    </source>
</evidence>
<dbReference type="InterPro" id="IPR008628">
    <property type="entry name" value="GPP34-like"/>
</dbReference>